<dbReference type="OrthoDB" id="8353433at2"/>
<dbReference type="Pfam" id="PF13231">
    <property type="entry name" value="PMT_2"/>
    <property type="match status" value="1"/>
</dbReference>
<feature type="transmembrane region" description="Helical" evidence="8">
    <location>
        <begin position="396"/>
        <end position="414"/>
    </location>
</feature>
<evidence type="ECO:0000259" key="9">
    <source>
        <dbReference type="Pfam" id="PF13231"/>
    </source>
</evidence>
<feature type="transmembrane region" description="Helical" evidence="8">
    <location>
        <begin position="308"/>
        <end position="325"/>
    </location>
</feature>
<evidence type="ECO:0000256" key="6">
    <source>
        <dbReference type="ARBA" id="ARBA00022989"/>
    </source>
</evidence>
<dbReference type="EMBL" id="JPIU01000039">
    <property type="protein sequence ID" value="KIO44481.1"/>
    <property type="molecule type" value="Genomic_DNA"/>
</dbReference>
<accession>A0A0C3RDT1</accession>
<dbReference type="GO" id="GO:0010041">
    <property type="term" value="P:response to iron(III) ion"/>
    <property type="evidence" value="ECO:0007669"/>
    <property type="project" value="TreeGrafter"/>
</dbReference>
<feature type="domain" description="Glycosyltransferase RgtA/B/C/D-like" evidence="9">
    <location>
        <begin position="55"/>
        <end position="214"/>
    </location>
</feature>
<keyword evidence="11" id="KW-1185">Reference proteome</keyword>
<protein>
    <recommendedName>
        <fullName evidence="9">Glycosyltransferase RgtA/B/C/D-like domain-containing protein</fullName>
    </recommendedName>
</protein>
<keyword evidence="5 8" id="KW-0812">Transmembrane</keyword>
<dbReference type="AlphaFoldDB" id="A0A0C3RDT1"/>
<dbReference type="PANTHER" id="PTHR33908:SF3">
    <property type="entry name" value="UNDECAPRENYL PHOSPHATE-ALPHA-4-AMINO-4-DEOXY-L-ARABINOSE ARABINOSYL TRANSFERASE"/>
    <property type="match status" value="1"/>
</dbReference>
<evidence type="ECO:0000313" key="11">
    <source>
        <dbReference type="Proteomes" id="UP000031980"/>
    </source>
</evidence>
<dbReference type="PANTHER" id="PTHR33908">
    <property type="entry name" value="MANNOSYLTRANSFERASE YKCB-RELATED"/>
    <property type="match status" value="1"/>
</dbReference>
<evidence type="ECO:0000256" key="8">
    <source>
        <dbReference type="SAM" id="Phobius"/>
    </source>
</evidence>
<evidence type="ECO:0000256" key="7">
    <source>
        <dbReference type="ARBA" id="ARBA00023136"/>
    </source>
</evidence>
<feature type="transmembrane region" description="Helical" evidence="8">
    <location>
        <begin position="110"/>
        <end position="143"/>
    </location>
</feature>
<organism evidence="10 11">
    <name type="scientific">Sanguibacteroides justesenii</name>
    <dbReference type="NCBI Taxonomy" id="1547597"/>
    <lineage>
        <taxon>Bacteria</taxon>
        <taxon>Pseudomonadati</taxon>
        <taxon>Bacteroidota</taxon>
        <taxon>Bacteroidia</taxon>
        <taxon>Bacteroidales</taxon>
        <taxon>Porphyromonadaceae</taxon>
        <taxon>Sanguibacteroides</taxon>
    </lineage>
</organism>
<dbReference type="GO" id="GO:0005886">
    <property type="term" value="C:plasma membrane"/>
    <property type="evidence" value="ECO:0007669"/>
    <property type="project" value="UniProtKB-SubCell"/>
</dbReference>
<dbReference type="Proteomes" id="UP000031980">
    <property type="component" value="Unassembled WGS sequence"/>
</dbReference>
<dbReference type="InterPro" id="IPR050297">
    <property type="entry name" value="LipidA_mod_glycosyltrf_83"/>
</dbReference>
<dbReference type="RefSeq" id="WP_041505262.1">
    <property type="nucleotide sequence ID" value="NZ_JPIU01000039.1"/>
</dbReference>
<feature type="transmembrane region" description="Helical" evidence="8">
    <location>
        <begin position="59"/>
        <end position="89"/>
    </location>
</feature>
<feature type="transmembrane region" description="Helical" evidence="8">
    <location>
        <begin position="287"/>
        <end position="302"/>
    </location>
</feature>
<keyword evidence="3" id="KW-0328">Glycosyltransferase</keyword>
<feature type="transmembrane region" description="Helical" evidence="8">
    <location>
        <begin position="200"/>
        <end position="222"/>
    </location>
</feature>
<evidence type="ECO:0000256" key="1">
    <source>
        <dbReference type="ARBA" id="ARBA00004651"/>
    </source>
</evidence>
<name>A0A0C3RDT1_9PORP</name>
<feature type="transmembrane region" description="Helical" evidence="8">
    <location>
        <begin position="256"/>
        <end position="275"/>
    </location>
</feature>
<dbReference type="GO" id="GO:0016763">
    <property type="term" value="F:pentosyltransferase activity"/>
    <property type="evidence" value="ECO:0007669"/>
    <property type="project" value="TreeGrafter"/>
</dbReference>
<evidence type="ECO:0000313" key="10">
    <source>
        <dbReference type="EMBL" id="KIO44481.1"/>
    </source>
</evidence>
<evidence type="ECO:0000256" key="3">
    <source>
        <dbReference type="ARBA" id="ARBA00022676"/>
    </source>
</evidence>
<comment type="subcellular location">
    <subcellularLocation>
        <location evidence="1">Cell membrane</location>
        <topology evidence="1">Multi-pass membrane protein</topology>
    </subcellularLocation>
</comment>
<sequence>MKIERYFLLFILVLPALILRDFTPNNELKYLSIADEAIRNGDWFTFYNHGTIYADKPPLYFWIIMLCKIVWGSHSMFLLSLFSVIPAFITIGIMDRWIRECSLSSRRSVALLLFTSGLFLGSALVLRMDMMMCMFITLSLYIFYKRYTEQDRKPDHFWLPFCIFMALFSKGPIGIIVPVCSIAVFLILKKEIRKFGKFLGWKEFTILLTLCVIWFGCVFWEGGYDYLYDLLFHQTINRAVDSFQHKEPFWYYGTTIWYALAPWSLFYILILVIGIWKRLITTDKEKLFFSVIATTFILLSLFSSKLDIYLLPIYPFVAYLSILLLPKIKEKWIRFTLYIPIVVFILAFPISFFLADRIEFIRLYCIRTGIGILFVSALFAFVSLRRHNLHQAIQTTALGLLISIFVSSFALPKLNPNLGFSALSQKALEIIDNSTIENLYFYRFRSGENMDVYLHRPLFKIKEKEEMLRLYEKGGNLIFIKVWDVQKSPELRAWLSRTRYTVIGKFYIIEKPN</sequence>
<evidence type="ECO:0000256" key="4">
    <source>
        <dbReference type="ARBA" id="ARBA00022679"/>
    </source>
</evidence>
<keyword evidence="6 8" id="KW-1133">Transmembrane helix</keyword>
<dbReference type="InterPro" id="IPR038731">
    <property type="entry name" value="RgtA/B/C-like"/>
</dbReference>
<keyword evidence="4" id="KW-0808">Transferase</keyword>
<proteinExistence type="predicted"/>
<feature type="transmembrane region" description="Helical" evidence="8">
    <location>
        <begin position="361"/>
        <end position="384"/>
    </location>
</feature>
<keyword evidence="7 8" id="KW-0472">Membrane</keyword>
<feature type="transmembrane region" description="Helical" evidence="8">
    <location>
        <begin position="337"/>
        <end position="355"/>
    </location>
</feature>
<comment type="caution">
    <text evidence="10">The sequence shown here is derived from an EMBL/GenBank/DDBJ whole genome shotgun (WGS) entry which is preliminary data.</text>
</comment>
<gene>
    <name evidence="10" type="ORF">BA92_09810</name>
</gene>
<evidence type="ECO:0000256" key="2">
    <source>
        <dbReference type="ARBA" id="ARBA00022475"/>
    </source>
</evidence>
<keyword evidence="2" id="KW-1003">Cell membrane</keyword>
<feature type="transmembrane region" description="Helical" evidence="8">
    <location>
        <begin position="163"/>
        <end position="188"/>
    </location>
</feature>
<dbReference type="GO" id="GO:0009103">
    <property type="term" value="P:lipopolysaccharide biosynthetic process"/>
    <property type="evidence" value="ECO:0007669"/>
    <property type="project" value="UniProtKB-ARBA"/>
</dbReference>
<reference evidence="10 11" key="1">
    <citation type="submission" date="2014-07" db="EMBL/GenBank/DDBJ databases">
        <title>Porphyromonadaceae bacterium OUH 308042 = ATCC BAA-2681 = DSM 28342 draft genome.</title>
        <authorList>
            <person name="Sydenham T.V."/>
            <person name="Hasman H."/>
            <person name="Justensen U.S."/>
        </authorList>
    </citation>
    <scope>NUCLEOTIDE SEQUENCE [LARGE SCALE GENOMIC DNA]</scope>
    <source>
        <strain evidence="10 11">OUH 308042</strain>
    </source>
</reference>
<evidence type="ECO:0000256" key="5">
    <source>
        <dbReference type="ARBA" id="ARBA00022692"/>
    </source>
</evidence>